<protein>
    <recommendedName>
        <fullName evidence="2">YCII-related domain-containing protein</fullName>
    </recommendedName>
</protein>
<comment type="similarity">
    <text evidence="1">Belongs to the YciI family.</text>
</comment>
<organism evidence="3 4">
    <name type="scientific">Desulfotalea psychrophila (strain LSv54 / DSM 12343)</name>
    <dbReference type="NCBI Taxonomy" id="177439"/>
    <lineage>
        <taxon>Bacteria</taxon>
        <taxon>Pseudomonadati</taxon>
        <taxon>Thermodesulfobacteriota</taxon>
        <taxon>Desulfobulbia</taxon>
        <taxon>Desulfobulbales</taxon>
        <taxon>Desulfocapsaceae</taxon>
        <taxon>Desulfotalea</taxon>
    </lineage>
</organism>
<keyword evidence="4" id="KW-1185">Reference proteome</keyword>
<dbReference type="InterPro" id="IPR005545">
    <property type="entry name" value="YCII"/>
</dbReference>
<dbReference type="HOGENOM" id="CLU_110355_6_1_7"/>
<dbReference type="EMBL" id="CR522870">
    <property type="protein sequence ID" value="CAG37214.1"/>
    <property type="molecule type" value="Genomic_DNA"/>
</dbReference>
<dbReference type="STRING" id="177439.DP2485"/>
<dbReference type="Proteomes" id="UP000000602">
    <property type="component" value="Chromosome"/>
</dbReference>
<dbReference type="PANTHER" id="PTHR37828">
    <property type="entry name" value="GSR2449 PROTEIN"/>
    <property type="match status" value="1"/>
</dbReference>
<dbReference type="SUPFAM" id="SSF54909">
    <property type="entry name" value="Dimeric alpha+beta barrel"/>
    <property type="match status" value="1"/>
</dbReference>
<dbReference type="PANTHER" id="PTHR37828:SF1">
    <property type="entry name" value="YCII-RELATED DOMAIN-CONTAINING PROTEIN"/>
    <property type="match status" value="1"/>
</dbReference>
<dbReference type="KEGG" id="dps:DP2485"/>
<feature type="domain" description="YCII-related" evidence="2">
    <location>
        <begin position="1"/>
        <end position="81"/>
    </location>
</feature>
<dbReference type="RefSeq" id="WP_011189726.1">
    <property type="nucleotide sequence ID" value="NC_006138.1"/>
</dbReference>
<proteinExistence type="inferred from homology"/>
<dbReference type="eggNOG" id="COG2350">
    <property type="taxonomic scope" value="Bacteria"/>
</dbReference>
<dbReference type="Gene3D" id="3.30.70.1060">
    <property type="entry name" value="Dimeric alpha+beta barrel"/>
    <property type="match status" value="1"/>
</dbReference>
<dbReference type="InterPro" id="IPR011008">
    <property type="entry name" value="Dimeric_a/b-barrel"/>
</dbReference>
<sequence>MFIISLTYKVELEEVDKHLDAHIAYLKDAYANGNFIASGRKVPRTGGIIFSKVKNRDQLETILKKDPFNQAGIAKYDITEFIPGMVADGFETLKEV</sequence>
<evidence type="ECO:0000259" key="2">
    <source>
        <dbReference type="Pfam" id="PF03795"/>
    </source>
</evidence>
<dbReference type="OrthoDB" id="9814407at2"/>
<dbReference type="AlphaFoldDB" id="Q6AKB2"/>
<gene>
    <name evidence="3" type="ordered locus">DP2485</name>
</gene>
<accession>Q6AKB2</accession>
<evidence type="ECO:0000313" key="3">
    <source>
        <dbReference type="EMBL" id="CAG37214.1"/>
    </source>
</evidence>
<name>Q6AKB2_DESPS</name>
<evidence type="ECO:0000313" key="4">
    <source>
        <dbReference type="Proteomes" id="UP000000602"/>
    </source>
</evidence>
<evidence type="ECO:0000256" key="1">
    <source>
        <dbReference type="ARBA" id="ARBA00007689"/>
    </source>
</evidence>
<dbReference type="Pfam" id="PF03795">
    <property type="entry name" value="YCII"/>
    <property type="match status" value="1"/>
</dbReference>
<reference evidence="4" key="1">
    <citation type="journal article" date="2004" name="Environ. Microbiol.">
        <title>The genome of Desulfotalea psychrophila, a sulfate-reducing bacterium from permanently cold Arctic sediments.</title>
        <authorList>
            <person name="Rabus R."/>
            <person name="Ruepp A."/>
            <person name="Frickey T."/>
            <person name="Rattei T."/>
            <person name="Fartmann B."/>
            <person name="Stark M."/>
            <person name="Bauer M."/>
            <person name="Zibat A."/>
            <person name="Lombardot T."/>
            <person name="Becker I."/>
            <person name="Amann J."/>
            <person name="Gellner K."/>
            <person name="Teeling H."/>
            <person name="Leuschner W.D."/>
            <person name="Gloeckner F.-O."/>
            <person name="Lupas A.N."/>
            <person name="Amann R."/>
            <person name="Klenk H.-P."/>
        </authorList>
    </citation>
    <scope>NUCLEOTIDE SEQUENCE [LARGE SCALE GENOMIC DNA]</scope>
    <source>
        <strain evidence="4">DSM 12343 / LSv54</strain>
    </source>
</reference>